<accession>A0A8E2DZ82</accession>
<proteinExistence type="predicted"/>
<dbReference type="OrthoDB" id="5425890at2759"/>
<evidence type="ECO:0000313" key="3">
    <source>
        <dbReference type="Proteomes" id="UP000250266"/>
    </source>
</evidence>
<sequence>MVLKDPDVLQENVYNMDETGIMLSKLNSVKVLVGKDNKRGYRGARVKRTTIIAIECVPNNERNRERKQRLQQKHTSATQLSFAERALLQEHNRFLAQINNEAKPRRSTKSDVLGTAKVMSYEDLEKAKAERAAKETAKETAKEVKKAKREAKKAEKEAKKLRKRQRKLPRARVHVTGSASVLW</sequence>
<feature type="compositionally biased region" description="Basic residues" evidence="1">
    <location>
        <begin position="159"/>
        <end position="173"/>
    </location>
</feature>
<feature type="compositionally biased region" description="Basic and acidic residues" evidence="1">
    <location>
        <begin position="132"/>
        <end position="144"/>
    </location>
</feature>
<name>A0A8E2DZ82_9PEZI</name>
<dbReference type="AlphaFoldDB" id="A0A8E2DZ82"/>
<reference evidence="2 3" key="1">
    <citation type="journal article" date="2016" name="Nat. Commun.">
        <title>Ectomycorrhizal ecology is imprinted in the genome of the dominant symbiotic fungus Cenococcum geophilum.</title>
        <authorList>
            <consortium name="DOE Joint Genome Institute"/>
            <person name="Peter M."/>
            <person name="Kohler A."/>
            <person name="Ohm R.A."/>
            <person name="Kuo A."/>
            <person name="Krutzmann J."/>
            <person name="Morin E."/>
            <person name="Arend M."/>
            <person name="Barry K.W."/>
            <person name="Binder M."/>
            <person name="Choi C."/>
            <person name="Clum A."/>
            <person name="Copeland A."/>
            <person name="Grisel N."/>
            <person name="Haridas S."/>
            <person name="Kipfer T."/>
            <person name="LaButti K."/>
            <person name="Lindquist E."/>
            <person name="Lipzen A."/>
            <person name="Maire R."/>
            <person name="Meier B."/>
            <person name="Mihaltcheva S."/>
            <person name="Molinier V."/>
            <person name="Murat C."/>
            <person name="Poggeler S."/>
            <person name="Quandt C.A."/>
            <person name="Sperisen C."/>
            <person name="Tritt A."/>
            <person name="Tisserant E."/>
            <person name="Crous P.W."/>
            <person name="Henrissat B."/>
            <person name="Nehls U."/>
            <person name="Egli S."/>
            <person name="Spatafora J.W."/>
            <person name="Grigoriev I.V."/>
            <person name="Martin F.M."/>
        </authorList>
    </citation>
    <scope>NUCLEOTIDE SEQUENCE [LARGE SCALE GENOMIC DNA]</scope>
    <source>
        <strain evidence="2 3">CBS 459.81</strain>
    </source>
</reference>
<evidence type="ECO:0000313" key="2">
    <source>
        <dbReference type="EMBL" id="OCK74364.1"/>
    </source>
</evidence>
<organism evidence="2 3">
    <name type="scientific">Lepidopterella palustris CBS 459.81</name>
    <dbReference type="NCBI Taxonomy" id="1314670"/>
    <lineage>
        <taxon>Eukaryota</taxon>
        <taxon>Fungi</taxon>
        <taxon>Dikarya</taxon>
        <taxon>Ascomycota</taxon>
        <taxon>Pezizomycotina</taxon>
        <taxon>Dothideomycetes</taxon>
        <taxon>Pleosporomycetidae</taxon>
        <taxon>Mytilinidiales</taxon>
        <taxon>Argynnaceae</taxon>
        <taxon>Lepidopterella</taxon>
    </lineage>
</organism>
<keyword evidence="3" id="KW-1185">Reference proteome</keyword>
<dbReference type="Proteomes" id="UP000250266">
    <property type="component" value="Unassembled WGS sequence"/>
</dbReference>
<feature type="region of interest" description="Disordered" evidence="1">
    <location>
        <begin position="132"/>
        <end position="183"/>
    </location>
</feature>
<protein>
    <submittedName>
        <fullName evidence="2">Uncharacterized protein</fullName>
    </submittedName>
</protein>
<gene>
    <name evidence="2" type="ORF">K432DRAFT_409922</name>
</gene>
<evidence type="ECO:0000256" key="1">
    <source>
        <dbReference type="SAM" id="MobiDB-lite"/>
    </source>
</evidence>
<dbReference type="EMBL" id="KV745497">
    <property type="protein sequence ID" value="OCK74364.1"/>
    <property type="molecule type" value="Genomic_DNA"/>
</dbReference>